<protein>
    <submittedName>
        <fullName evidence="4">DUF4232 domain-containing protein</fullName>
    </submittedName>
</protein>
<evidence type="ECO:0000313" key="5">
    <source>
        <dbReference type="Proteomes" id="UP001597347"/>
    </source>
</evidence>
<feature type="signal peptide" evidence="2">
    <location>
        <begin position="1"/>
        <end position="24"/>
    </location>
</feature>
<sequence>MRRSTTAGAIGAVLIGILLTGCTALGGAAAPGTPTAPPTGPSASSAGPTASPTSAAPTSTAGSASPSPSASPRRDPNAPAGQCADAHLAVSVQNDPTGSGAGQRLSYVVFRNTGSSPCVLEGWPGVSLVGDGNGTQVGRAAREQGALQPGERPIMIAPGATALAALSYPYINATGGAYGDGTSGGDPKCRAQEVDGYRVYPPHSFHAFFSPASGLYGCSTDLQNLYVAPVTDASAAKGFTPKTS</sequence>
<keyword evidence="5" id="KW-1185">Reference proteome</keyword>
<dbReference type="EMBL" id="JBHUEA010000019">
    <property type="protein sequence ID" value="MFD1722308.1"/>
    <property type="molecule type" value="Genomic_DNA"/>
</dbReference>
<feature type="region of interest" description="Disordered" evidence="1">
    <location>
        <begin position="30"/>
        <end position="81"/>
    </location>
</feature>
<feature type="chain" id="PRO_5045811771" evidence="2">
    <location>
        <begin position="25"/>
        <end position="244"/>
    </location>
</feature>
<accession>A0ABW4LHV6</accession>
<feature type="domain" description="DUF4232" evidence="3">
    <location>
        <begin position="83"/>
        <end position="230"/>
    </location>
</feature>
<keyword evidence="2" id="KW-0732">Signal</keyword>
<organism evidence="4 5">
    <name type="scientific">Amnibacterium endophyticum</name>
    <dbReference type="NCBI Taxonomy" id="2109337"/>
    <lineage>
        <taxon>Bacteria</taxon>
        <taxon>Bacillati</taxon>
        <taxon>Actinomycetota</taxon>
        <taxon>Actinomycetes</taxon>
        <taxon>Micrococcales</taxon>
        <taxon>Microbacteriaceae</taxon>
        <taxon>Amnibacterium</taxon>
    </lineage>
</organism>
<name>A0ABW4LHV6_9MICO</name>
<dbReference type="RefSeq" id="WP_377935296.1">
    <property type="nucleotide sequence ID" value="NZ_JBHUEA010000019.1"/>
</dbReference>
<evidence type="ECO:0000256" key="2">
    <source>
        <dbReference type="SAM" id="SignalP"/>
    </source>
</evidence>
<evidence type="ECO:0000256" key="1">
    <source>
        <dbReference type="SAM" id="MobiDB-lite"/>
    </source>
</evidence>
<evidence type="ECO:0000259" key="3">
    <source>
        <dbReference type="Pfam" id="PF14016"/>
    </source>
</evidence>
<evidence type="ECO:0000313" key="4">
    <source>
        <dbReference type="EMBL" id="MFD1722308.1"/>
    </source>
</evidence>
<proteinExistence type="predicted"/>
<dbReference type="InterPro" id="IPR025326">
    <property type="entry name" value="DUF4232"/>
</dbReference>
<dbReference type="Pfam" id="PF14016">
    <property type="entry name" value="DUF4232"/>
    <property type="match status" value="1"/>
</dbReference>
<gene>
    <name evidence="4" type="ORF">ACFSBI_12185</name>
</gene>
<feature type="compositionally biased region" description="Low complexity" evidence="1">
    <location>
        <begin position="41"/>
        <end position="71"/>
    </location>
</feature>
<dbReference type="PROSITE" id="PS51257">
    <property type="entry name" value="PROKAR_LIPOPROTEIN"/>
    <property type="match status" value="1"/>
</dbReference>
<comment type="caution">
    <text evidence="4">The sequence shown here is derived from an EMBL/GenBank/DDBJ whole genome shotgun (WGS) entry which is preliminary data.</text>
</comment>
<dbReference type="Proteomes" id="UP001597347">
    <property type="component" value="Unassembled WGS sequence"/>
</dbReference>
<reference evidence="5" key="1">
    <citation type="journal article" date="2019" name="Int. J. Syst. Evol. Microbiol.">
        <title>The Global Catalogue of Microorganisms (GCM) 10K type strain sequencing project: providing services to taxonomists for standard genome sequencing and annotation.</title>
        <authorList>
            <consortium name="The Broad Institute Genomics Platform"/>
            <consortium name="The Broad Institute Genome Sequencing Center for Infectious Disease"/>
            <person name="Wu L."/>
            <person name="Ma J."/>
        </authorList>
    </citation>
    <scope>NUCLEOTIDE SEQUENCE [LARGE SCALE GENOMIC DNA]</scope>
    <source>
        <strain evidence="5">CGMCC 1.12471</strain>
    </source>
</reference>